<dbReference type="Proteomes" id="UP000232122">
    <property type="component" value="Unassembled WGS sequence"/>
</dbReference>
<dbReference type="AlphaFoldDB" id="A0AAE4QKW4"/>
<keyword evidence="1" id="KW-0418">Kinase</keyword>
<keyword evidence="1" id="KW-0808">Transferase</keyword>
<dbReference type="Gene3D" id="3.40.50.2000">
    <property type="entry name" value="Glycogen Phosphorylase B"/>
    <property type="match status" value="1"/>
</dbReference>
<comment type="caution">
    <text evidence="1">The sequence shown here is derived from an EMBL/GenBank/DDBJ whole genome shotgun (WGS) entry which is preliminary data.</text>
</comment>
<protein>
    <submittedName>
        <fullName evidence="1">Sugar kinase</fullName>
    </submittedName>
</protein>
<dbReference type="SUPFAM" id="SSF53756">
    <property type="entry name" value="UDP-Glycosyltransferase/glycogen phosphorylase"/>
    <property type="match status" value="1"/>
</dbReference>
<dbReference type="InterPro" id="IPR053205">
    <property type="entry name" value="GHMP_kinase_L-arabinokinase"/>
</dbReference>
<dbReference type="PANTHER" id="PTHR38134:SF2">
    <property type="entry name" value="GALACTOKINASE"/>
    <property type="match status" value="1"/>
</dbReference>
<evidence type="ECO:0000313" key="2">
    <source>
        <dbReference type="Proteomes" id="UP000232122"/>
    </source>
</evidence>
<proteinExistence type="predicted"/>
<accession>A0AAE4QKW4</accession>
<name>A0AAE4QKW4_9LEPT</name>
<reference evidence="1 2" key="1">
    <citation type="journal article" date="2018" name="Microb. Genom.">
        <title>Deciphering the unexplored Leptospira diversity from soils uncovers genomic evolution to virulence.</title>
        <authorList>
            <person name="Thibeaux R."/>
            <person name="Iraola G."/>
            <person name="Ferres I."/>
            <person name="Bierque E."/>
            <person name="Girault D."/>
            <person name="Soupe-Gilbert M.E."/>
            <person name="Picardeau M."/>
            <person name="Goarant C."/>
        </authorList>
    </citation>
    <scope>NUCLEOTIDE SEQUENCE [LARGE SCALE GENOMIC DNA]</scope>
    <source>
        <strain evidence="1 2">ATI7-C-A5</strain>
    </source>
</reference>
<keyword evidence="2" id="KW-1185">Reference proteome</keyword>
<organism evidence="1 2">
    <name type="scientific">Leptospira ellisii</name>
    <dbReference type="NCBI Taxonomy" id="2023197"/>
    <lineage>
        <taxon>Bacteria</taxon>
        <taxon>Pseudomonadati</taxon>
        <taxon>Spirochaetota</taxon>
        <taxon>Spirochaetia</taxon>
        <taxon>Leptospirales</taxon>
        <taxon>Leptospiraceae</taxon>
        <taxon>Leptospira</taxon>
    </lineage>
</organism>
<dbReference type="GO" id="GO:0016301">
    <property type="term" value="F:kinase activity"/>
    <property type="evidence" value="ECO:0007669"/>
    <property type="project" value="UniProtKB-KW"/>
</dbReference>
<dbReference type="PANTHER" id="PTHR38134">
    <property type="entry name" value="SLR1395 PROTEIN"/>
    <property type="match status" value="1"/>
</dbReference>
<dbReference type="RefSeq" id="WP_100746124.1">
    <property type="nucleotide sequence ID" value="NZ_NPEF02000002.1"/>
</dbReference>
<sequence length="374" mass="42272">MRITYYVSGHGFGHISRSAEIVFHLLRGYPDLEIELVTSRGEFLDTLSLNPEDVLLKERLKVRDKTVDVGMMQKDSLSIDVKSTEIALEEFNLQKSYMQISEIEACLDFETDLVISDAASLPFTVADKIKVPSLFVGNFTWDFIYAGYADQSSVFARAAEVFYSEYYHATFGLLLPFDCPAESLPERKKIGLVGRKPSLDKRNAKERFGLSENIMNLLFSFGAYGLKDAPFRWDSLDPKRYRIVLSGTDMNLSDIPENLRSSVSTFSNVHYPDLVAACDYVITKPGYGILSEAVYAETPVLYTDRGKFPEVPYLLKALQEEIPSAYLSNEELFSFRFDSAVARVKSWKGNPSPVFKRDGREDVKHAVGVFLKLI</sequence>
<evidence type="ECO:0000313" key="1">
    <source>
        <dbReference type="EMBL" id="MDV6234670.1"/>
    </source>
</evidence>
<dbReference type="EMBL" id="NPEF02000002">
    <property type="protein sequence ID" value="MDV6234670.1"/>
    <property type="molecule type" value="Genomic_DNA"/>
</dbReference>
<gene>
    <name evidence="1" type="ORF">CH379_003380</name>
</gene>